<feature type="transmembrane region" description="Helical" evidence="1">
    <location>
        <begin position="7"/>
        <end position="25"/>
    </location>
</feature>
<reference evidence="3" key="1">
    <citation type="submission" date="2015-07" db="EMBL/GenBank/DDBJ databases">
        <title>Genome sequencing project for genomic taxonomy and phylogenomics of Bacillus-like bacteria.</title>
        <authorList>
            <person name="Liu B."/>
            <person name="Wang J."/>
            <person name="Zhu Y."/>
            <person name="Liu G."/>
            <person name="Chen Q."/>
            <person name="Chen Z."/>
            <person name="Lan J."/>
            <person name="Che J."/>
            <person name="Ge C."/>
            <person name="Shi H."/>
            <person name="Pan Z."/>
            <person name="Liu X."/>
        </authorList>
    </citation>
    <scope>NUCLEOTIDE SEQUENCE [LARGE SCALE GENOMIC DNA]</scope>
    <source>
        <strain evidence="3">FJAT-27997</strain>
    </source>
</reference>
<keyword evidence="3" id="KW-1185">Reference proteome</keyword>
<dbReference type="EMBL" id="LFZW01000001">
    <property type="protein sequence ID" value="KMY51765.1"/>
    <property type="molecule type" value="Genomic_DNA"/>
</dbReference>
<dbReference type="PATRIC" id="fig|1679170.3.peg.4827"/>
<proteinExistence type="predicted"/>
<evidence type="ECO:0000313" key="2">
    <source>
        <dbReference type="EMBL" id="KMY51765.1"/>
    </source>
</evidence>
<comment type="caution">
    <text evidence="2">The sequence shown here is derived from an EMBL/GenBank/DDBJ whole genome shotgun (WGS) entry which is preliminary data.</text>
</comment>
<feature type="transmembrane region" description="Helical" evidence="1">
    <location>
        <begin position="83"/>
        <end position="107"/>
    </location>
</feature>
<gene>
    <name evidence="2" type="ORF">AC625_21395</name>
</gene>
<keyword evidence="1" id="KW-0812">Transmembrane</keyword>
<dbReference type="OrthoDB" id="2938178at2"/>
<feature type="transmembrane region" description="Helical" evidence="1">
    <location>
        <begin position="114"/>
        <end position="132"/>
    </location>
</feature>
<organism evidence="2 3">
    <name type="scientific">Peribacillus loiseleuriae</name>
    <dbReference type="NCBI Taxonomy" id="1679170"/>
    <lineage>
        <taxon>Bacteria</taxon>
        <taxon>Bacillati</taxon>
        <taxon>Bacillota</taxon>
        <taxon>Bacilli</taxon>
        <taxon>Bacillales</taxon>
        <taxon>Bacillaceae</taxon>
        <taxon>Peribacillus</taxon>
    </lineage>
</organism>
<feature type="transmembrane region" description="Helical" evidence="1">
    <location>
        <begin position="55"/>
        <end position="77"/>
    </location>
</feature>
<dbReference type="AlphaFoldDB" id="A0A0K9GYS9"/>
<feature type="transmembrane region" description="Helical" evidence="1">
    <location>
        <begin position="152"/>
        <end position="169"/>
    </location>
</feature>
<dbReference type="RefSeq" id="WP_049683115.1">
    <property type="nucleotide sequence ID" value="NZ_LFZW01000001.1"/>
</dbReference>
<evidence type="ECO:0000313" key="3">
    <source>
        <dbReference type="Proteomes" id="UP000037146"/>
    </source>
</evidence>
<feature type="transmembrane region" description="Helical" evidence="1">
    <location>
        <begin position="31"/>
        <end position="48"/>
    </location>
</feature>
<protein>
    <submittedName>
        <fullName evidence="2">Uncharacterized protein</fullName>
    </submittedName>
</protein>
<keyword evidence="1" id="KW-0472">Membrane</keyword>
<dbReference type="Proteomes" id="UP000037146">
    <property type="component" value="Unassembled WGS sequence"/>
</dbReference>
<dbReference type="STRING" id="1679170.AC625_21395"/>
<sequence>MFHKFIRLLDIIALFFSIIAVYAIFNSVSMNIVNILFIVISPTLLLLSKFKGNRTLLFFAYVCSSIFFLSILYNSFFTTQYDFFHSGLLAVGISLLAIIFSTIAAFIGFGTSTLTIVWLTLHGLVAYEALQLGDSSGFLDSFWSPKTIETAISKDYAFLLMFVWIGLFLDKYQRAIVREYISR</sequence>
<keyword evidence="1" id="KW-1133">Transmembrane helix</keyword>
<accession>A0A0K9GYS9</accession>
<evidence type="ECO:0000256" key="1">
    <source>
        <dbReference type="SAM" id="Phobius"/>
    </source>
</evidence>
<name>A0A0K9GYS9_9BACI</name>